<gene>
    <name evidence="1" type="ORF">EZL74_10755</name>
</gene>
<protein>
    <submittedName>
        <fullName evidence="1">Uncharacterized protein</fullName>
    </submittedName>
</protein>
<accession>A0A4Q9YSR1</accession>
<dbReference type="Proteomes" id="UP000293300">
    <property type="component" value="Unassembled WGS sequence"/>
</dbReference>
<sequence>MWSIKVWFSASTFVVKIATFAKPENVTCKF</sequence>
<comment type="caution">
    <text evidence="1">The sequence shown here is derived from an EMBL/GenBank/DDBJ whole genome shotgun (WGS) entry which is preliminary data.</text>
</comment>
<dbReference type="EMBL" id="SJPE01000013">
    <property type="protein sequence ID" value="TBX66654.1"/>
    <property type="molecule type" value="Genomic_DNA"/>
</dbReference>
<proteinExistence type="predicted"/>
<organism evidence="1 2">
    <name type="scientific">Flavobacterium silvisoli</name>
    <dbReference type="NCBI Taxonomy" id="2529433"/>
    <lineage>
        <taxon>Bacteria</taxon>
        <taxon>Pseudomonadati</taxon>
        <taxon>Bacteroidota</taxon>
        <taxon>Flavobacteriia</taxon>
        <taxon>Flavobacteriales</taxon>
        <taxon>Flavobacteriaceae</taxon>
        <taxon>Flavobacterium</taxon>
    </lineage>
</organism>
<dbReference type="AlphaFoldDB" id="A0A4Q9YSR1"/>
<evidence type="ECO:0000313" key="1">
    <source>
        <dbReference type="EMBL" id="TBX66654.1"/>
    </source>
</evidence>
<evidence type="ECO:0000313" key="2">
    <source>
        <dbReference type="Proteomes" id="UP000293300"/>
    </source>
</evidence>
<name>A0A4Q9YSR1_9FLAO</name>
<reference evidence="1 2" key="1">
    <citation type="submission" date="2019-02" db="EMBL/GenBank/DDBJ databases">
        <title>Flavobacterium sp. RD-2-33 isolated from forest soil.</title>
        <authorList>
            <person name="Chaudhary D.K."/>
        </authorList>
    </citation>
    <scope>NUCLEOTIDE SEQUENCE [LARGE SCALE GENOMIC DNA]</scope>
    <source>
        <strain evidence="1 2">RD-2-33</strain>
    </source>
</reference>
<keyword evidence="2" id="KW-1185">Reference proteome</keyword>